<evidence type="ECO:0000259" key="10">
    <source>
        <dbReference type="SMART" id="SM00134"/>
    </source>
</evidence>
<dbReference type="EMBL" id="JABWUV010000016">
    <property type="protein sequence ID" value="KAF6300659.1"/>
    <property type="molecule type" value="Genomic_DNA"/>
</dbReference>
<evidence type="ECO:0000256" key="4">
    <source>
        <dbReference type="ARBA" id="ARBA00022622"/>
    </source>
</evidence>
<dbReference type="Gene3D" id="2.10.60.10">
    <property type="entry name" value="CD59"/>
    <property type="match status" value="1"/>
</dbReference>
<feature type="domain" description="UPAR/Ly6" evidence="10">
    <location>
        <begin position="21"/>
        <end position="105"/>
    </location>
</feature>
<evidence type="ECO:0000313" key="11">
    <source>
        <dbReference type="EMBL" id="KAF6300659.1"/>
    </source>
</evidence>
<dbReference type="Pfam" id="PF00087">
    <property type="entry name" value="Toxin_TOLIP"/>
    <property type="match status" value="1"/>
</dbReference>
<dbReference type="OrthoDB" id="9449056at2759"/>
<reference evidence="11 12" key="1">
    <citation type="journal article" date="2020" name="Nature">
        <title>Six reference-quality genomes reveal evolution of bat adaptations.</title>
        <authorList>
            <person name="Jebb D."/>
            <person name="Huang Z."/>
            <person name="Pippel M."/>
            <person name="Hughes G.M."/>
            <person name="Lavrichenko K."/>
            <person name="Devanna P."/>
            <person name="Winkler S."/>
            <person name="Jermiin L.S."/>
            <person name="Skirmuntt E.C."/>
            <person name="Katzourakis A."/>
            <person name="Burkitt-Gray L."/>
            <person name="Ray D.A."/>
            <person name="Sullivan K.A.M."/>
            <person name="Roscito J.G."/>
            <person name="Kirilenko B.M."/>
            <person name="Davalos L.M."/>
            <person name="Corthals A.P."/>
            <person name="Power M.L."/>
            <person name="Jones G."/>
            <person name="Ransome R.D."/>
            <person name="Dechmann D.K.N."/>
            <person name="Locatelli A.G."/>
            <person name="Puechmaille S.J."/>
            <person name="Fedrigo O."/>
            <person name="Jarvis E.D."/>
            <person name="Hiller M."/>
            <person name="Vernes S.C."/>
            <person name="Myers E.W."/>
            <person name="Teeling E.C."/>
        </authorList>
    </citation>
    <scope>NUCLEOTIDE SEQUENCE [LARGE SCALE GENOMIC DNA]</scope>
    <source>
        <strain evidence="11">MMyoMyo1</strain>
        <tissue evidence="11">Flight muscle</tissue>
    </source>
</reference>
<protein>
    <submittedName>
        <fullName evidence="11">Lymphocyte antigen 6 family member D</fullName>
    </submittedName>
</protein>
<name>A0A7J7TIU9_MYOMY</name>
<dbReference type="VEuPathDB" id="HostDB:GeneID_118670556"/>
<accession>A0A7J7TIU9</accession>
<dbReference type="InterPro" id="IPR016054">
    <property type="entry name" value="LY6_UPA_recep-like"/>
</dbReference>
<dbReference type="InterPro" id="IPR045860">
    <property type="entry name" value="Snake_toxin-like_sf"/>
</dbReference>
<dbReference type="InterPro" id="IPR035076">
    <property type="entry name" value="Toxin/TOLIP"/>
</dbReference>
<dbReference type="SMART" id="SM00134">
    <property type="entry name" value="LU"/>
    <property type="match status" value="1"/>
</dbReference>
<keyword evidence="5 9" id="KW-0732">Signal</keyword>
<keyword evidence="3" id="KW-1003">Cell membrane</keyword>
<dbReference type="SUPFAM" id="SSF57302">
    <property type="entry name" value="Snake toxin-like"/>
    <property type="match status" value="1"/>
</dbReference>
<keyword evidence="4" id="KW-0336">GPI-anchor</keyword>
<dbReference type="CDD" id="cd23542">
    <property type="entry name" value="TFP_LU_ECD_Ly6D"/>
    <property type="match status" value="1"/>
</dbReference>
<comment type="subcellular location">
    <subcellularLocation>
        <location evidence="1">Cell membrane</location>
    </subcellularLocation>
    <subcellularLocation>
        <location evidence="2">Membrane</location>
        <topology evidence="2">Lipid-anchor</topology>
        <topology evidence="2">GPI-anchor</topology>
    </subcellularLocation>
</comment>
<dbReference type="GO" id="GO:0030098">
    <property type="term" value="P:lymphocyte differentiation"/>
    <property type="evidence" value="ECO:0007669"/>
    <property type="project" value="InterPro"/>
</dbReference>
<keyword evidence="4" id="KW-0449">Lipoprotein</keyword>
<keyword evidence="7" id="KW-0325">Glycoprotein</keyword>
<keyword evidence="8" id="KW-0812">Transmembrane</keyword>
<evidence type="ECO:0000256" key="3">
    <source>
        <dbReference type="ARBA" id="ARBA00022475"/>
    </source>
</evidence>
<evidence type="ECO:0000256" key="5">
    <source>
        <dbReference type="ARBA" id="ARBA00022729"/>
    </source>
</evidence>
<evidence type="ECO:0000313" key="12">
    <source>
        <dbReference type="Proteomes" id="UP000527355"/>
    </source>
</evidence>
<keyword evidence="8" id="KW-1133">Transmembrane helix</keyword>
<keyword evidence="6 8" id="KW-0472">Membrane</keyword>
<evidence type="ECO:0000256" key="7">
    <source>
        <dbReference type="ARBA" id="ARBA00023180"/>
    </source>
</evidence>
<evidence type="ECO:0000256" key="9">
    <source>
        <dbReference type="SAM" id="SignalP"/>
    </source>
</evidence>
<feature type="transmembrane region" description="Helical" evidence="8">
    <location>
        <begin position="104"/>
        <end position="124"/>
    </location>
</feature>
<gene>
    <name evidence="11" type="ORF">mMyoMyo1_012586</name>
</gene>
<feature type="signal peptide" evidence="9">
    <location>
        <begin position="1"/>
        <end position="20"/>
    </location>
</feature>
<dbReference type="PANTHER" id="PTHR16982">
    <property type="entry name" value="LYMPHOCYTE ANTIGEN 6D"/>
    <property type="match status" value="1"/>
</dbReference>
<evidence type="ECO:0000256" key="8">
    <source>
        <dbReference type="SAM" id="Phobius"/>
    </source>
</evidence>
<evidence type="ECO:0000256" key="6">
    <source>
        <dbReference type="ARBA" id="ARBA00023136"/>
    </source>
</evidence>
<dbReference type="GO" id="GO:0009986">
    <property type="term" value="C:cell surface"/>
    <property type="evidence" value="ECO:0007669"/>
    <property type="project" value="InterPro"/>
</dbReference>
<organism evidence="11 12">
    <name type="scientific">Myotis myotis</name>
    <name type="common">Greater mouse-eared bat</name>
    <name type="synonym">Vespertilio myotis</name>
    <dbReference type="NCBI Taxonomy" id="51298"/>
    <lineage>
        <taxon>Eukaryota</taxon>
        <taxon>Metazoa</taxon>
        <taxon>Chordata</taxon>
        <taxon>Craniata</taxon>
        <taxon>Vertebrata</taxon>
        <taxon>Euteleostomi</taxon>
        <taxon>Mammalia</taxon>
        <taxon>Eutheria</taxon>
        <taxon>Laurasiatheria</taxon>
        <taxon>Chiroptera</taxon>
        <taxon>Yangochiroptera</taxon>
        <taxon>Vespertilionidae</taxon>
        <taxon>Myotis</taxon>
    </lineage>
</organism>
<dbReference type="InterPro" id="IPR042339">
    <property type="entry name" value="Ly6D"/>
</dbReference>
<dbReference type="GO" id="GO:0098552">
    <property type="term" value="C:side of membrane"/>
    <property type="evidence" value="ECO:0007669"/>
    <property type="project" value="UniProtKB-KW"/>
</dbReference>
<dbReference type="FunFam" id="2.10.60.10:FF:000003">
    <property type="entry name" value="lymphocyte antigen 6E isoform X1"/>
    <property type="match status" value="1"/>
</dbReference>
<proteinExistence type="predicted"/>
<dbReference type="PANTHER" id="PTHR16982:SF2">
    <property type="entry name" value="LYMPHOCYTE ANTIGEN 6D"/>
    <property type="match status" value="1"/>
</dbReference>
<dbReference type="GO" id="GO:0005886">
    <property type="term" value="C:plasma membrane"/>
    <property type="evidence" value="ECO:0007669"/>
    <property type="project" value="UniProtKB-SubCell"/>
</dbReference>
<comment type="caution">
    <text evidence="11">The sequence shown here is derived from an EMBL/GenBank/DDBJ whole genome shotgun (WGS) entry which is preliminary data.</text>
</comment>
<evidence type="ECO:0000256" key="2">
    <source>
        <dbReference type="ARBA" id="ARBA00004589"/>
    </source>
</evidence>
<sequence>MKTVLLLLIVLAAAVGPAQALHCHVCTGSTNCKKPQSCQASARYCRTLTRVEPLSGNLVEKDCVETCTPTNTRPGQVTSGTVTWCCHNDLCNERLQNGAPGRPLLASTALGLGLALGLLALTLAPRL</sequence>
<keyword evidence="12" id="KW-1185">Reference proteome</keyword>
<evidence type="ECO:0000256" key="1">
    <source>
        <dbReference type="ARBA" id="ARBA00004236"/>
    </source>
</evidence>
<feature type="chain" id="PRO_5029685480" evidence="9">
    <location>
        <begin position="21"/>
        <end position="127"/>
    </location>
</feature>
<dbReference type="AlphaFoldDB" id="A0A7J7TIU9"/>
<dbReference type="Proteomes" id="UP000527355">
    <property type="component" value="Unassembled WGS sequence"/>
</dbReference>